<proteinExistence type="predicted"/>
<dbReference type="EMBL" id="JAGPXF010000003">
    <property type="protein sequence ID" value="KAH7252735.1"/>
    <property type="molecule type" value="Genomic_DNA"/>
</dbReference>
<accession>A0A8K0WE48</accession>
<dbReference type="AlphaFoldDB" id="A0A8K0WE48"/>
<name>A0A8K0WE48_9HYPO</name>
<dbReference type="Proteomes" id="UP000813427">
    <property type="component" value="Unassembled WGS sequence"/>
</dbReference>
<reference evidence="1" key="1">
    <citation type="journal article" date="2021" name="Nat. Commun.">
        <title>Genetic determinants of endophytism in the Arabidopsis root mycobiome.</title>
        <authorList>
            <person name="Mesny F."/>
            <person name="Miyauchi S."/>
            <person name="Thiergart T."/>
            <person name="Pickel B."/>
            <person name="Atanasova L."/>
            <person name="Karlsson M."/>
            <person name="Huettel B."/>
            <person name="Barry K.W."/>
            <person name="Haridas S."/>
            <person name="Chen C."/>
            <person name="Bauer D."/>
            <person name="Andreopoulos W."/>
            <person name="Pangilinan J."/>
            <person name="LaButti K."/>
            <person name="Riley R."/>
            <person name="Lipzen A."/>
            <person name="Clum A."/>
            <person name="Drula E."/>
            <person name="Henrissat B."/>
            <person name="Kohler A."/>
            <person name="Grigoriev I.V."/>
            <person name="Martin F.M."/>
            <person name="Hacquard S."/>
        </authorList>
    </citation>
    <scope>NUCLEOTIDE SEQUENCE</scope>
    <source>
        <strain evidence="1">MPI-SDFR-AT-0068</strain>
    </source>
</reference>
<sequence>MADKVEEATEEGKGLCTATLLGPGPLWVAIVVYQLEENGGSTNESDESSELGSLTGFDDDEKEYYIFTSFRPAKFNRQDFDLNDVDKHVSIEVDCDFGMGDREIPRLIQQDHSATFIQYRVWLRCQVALEFQPLQLIINSLKRTHKAPLATPYPHTGSSVKPLDRAMHLLHDLLNLPIQRTGHFSPPLSIVVRRPQAEVDIAIIELPGGQLMKLLEYATPSQHERETMRPLS</sequence>
<keyword evidence="2" id="KW-1185">Reference proteome</keyword>
<evidence type="ECO:0000313" key="1">
    <source>
        <dbReference type="EMBL" id="KAH7252735.1"/>
    </source>
</evidence>
<gene>
    <name evidence="1" type="ORF">BKA59DRAFT_544363</name>
</gene>
<evidence type="ECO:0000313" key="2">
    <source>
        <dbReference type="Proteomes" id="UP000813427"/>
    </source>
</evidence>
<dbReference type="OrthoDB" id="2873368at2759"/>
<organism evidence="1 2">
    <name type="scientific">Fusarium tricinctum</name>
    <dbReference type="NCBI Taxonomy" id="61284"/>
    <lineage>
        <taxon>Eukaryota</taxon>
        <taxon>Fungi</taxon>
        <taxon>Dikarya</taxon>
        <taxon>Ascomycota</taxon>
        <taxon>Pezizomycotina</taxon>
        <taxon>Sordariomycetes</taxon>
        <taxon>Hypocreomycetidae</taxon>
        <taxon>Hypocreales</taxon>
        <taxon>Nectriaceae</taxon>
        <taxon>Fusarium</taxon>
        <taxon>Fusarium tricinctum species complex</taxon>
    </lineage>
</organism>
<comment type="caution">
    <text evidence="1">The sequence shown here is derived from an EMBL/GenBank/DDBJ whole genome shotgun (WGS) entry which is preliminary data.</text>
</comment>
<protein>
    <submittedName>
        <fullName evidence="1">Uncharacterized protein</fullName>
    </submittedName>
</protein>